<protein>
    <submittedName>
        <fullName evidence="2">Uncharacterized protein</fullName>
    </submittedName>
</protein>
<sequence>FSRGKEQDVESREVETDETGREEEANDNANNVAQAVGHNMYILTYQAID</sequence>
<evidence type="ECO:0000313" key="2">
    <source>
        <dbReference type="EMBL" id="CAF5179792.1"/>
    </source>
</evidence>
<evidence type="ECO:0000313" key="3">
    <source>
        <dbReference type="Proteomes" id="UP000681967"/>
    </source>
</evidence>
<reference evidence="2" key="1">
    <citation type="submission" date="2021-02" db="EMBL/GenBank/DDBJ databases">
        <authorList>
            <person name="Nowell W R."/>
        </authorList>
    </citation>
    <scope>NUCLEOTIDE SEQUENCE</scope>
</reference>
<feature type="non-terminal residue" evidence="2">
    <location>
        <position position="1"/>
    </location>
</feature>
<dbReference type="AlphaFoldDB" id="A0A8S3HBS3"/>
<dbReference type="Proteomes" id="UP000681967">
    <property type="component" value="Unassembled WGS sequence"/>
</dbReference>
<dbReference type="EMBL" id="CAJOBH010289897">
    <property type="protein sequence ID" value="CAF5179792.1"/>
    <property type="molecule type" value="Genomic_DNA"/>
</dbReference>
<gene>
    <name evidence="2" type="ORF">BYL167_LOCUS78786</name>
</gene>
<accession>A0A8S3HBS3</accession>
<feature type="compositionally biased region" description="Basic and acidic residues" evidence="1">
    <location>
        <begin position="1"/>
        <end position="23"/>
    </location>
</feature>
<evidence type="ECO:0000256" key="1">
    <source>
        <dbReference type="SAM" id="MobiDB-lite"/>
    </source>
</evidence>
<organism evidence="2 3">
    <name type="scientific">Rotaria magnacalcarata</name>
    <dbReference type="NCBI Taxonomy" id="392030"/>
    <lineage>
        <taxon>Eukaryota</taxon>
        <taxon>Metazoa</taxon>
        <taxon>Spiralia</taxon>
        <taxon>Gnathifera</taxon>
        <taxon>Rotifera</taxon>
        <taxon>Eurotatoria</taxon>
        <taxon>Bdelloidea</taxon>
        <taxon>Philodinida</taxon>
        <taxon>Philodinidae</taxon>
        <taxon>Rotaria</taxon>
    </lineage>
</organism>
<feature type="region of interest" description="Disordered" evidence="1">
    <location>
        <begin position="1"/>
        <end position="32"/>
    </location>
</feature>
<proteinExistence type="predicted"/>
<name>A0A8S3HBS3_9BILA</name>
<comment type="caution">
    <text evidence="2">The sequence shown here is derived from an EMBL/GenBank/DDBJ whole genome shotgun (WGS) entry which is preliminary data.</text>
</comment>